<dbReference type="EMBL" id="KI630443">
    <property type="protein sequence ID" value="EYU39719.1"/>
    <property type="molecule type" value="Genomic_DNA"/>
</dbReference>
<feature type="non-terminal residue" evidence="1">
    <location>
        <position position="1"/>
    </location>
</feature>
<evidence type="ECO:0000313" key="1">
    <source>
        <dbReference type="EMBL" id="EYU39719.1"/>
    </source>
</evidence>
<keyword evidence="2" id="KW-1185">Reference proteome</keyword>
<dbReference type="AlphaFoldDB" id="A0A022RIA4"/>
<sequence>GGGGGGGVAILGNVYIISQLWHSKITISQLLYSFRYIFFLNFCTSL</sequence>
<accession>A0A022RIA4</accession>
<dbReference type="Proteomes" id="UP000030748">
    <property type="component" value="Unassembled WGS sequence"/>
</dbReference>
<gene>
    <name evidence="1" type="ORF">MIMGU_mgv1a0093942mg</name>
</gene>
<proteinExistence type="predicted"/>
<reference evidence="1 2" key="1">
    <citation type="journal article" date="2013" name="Proc. Natl. Acad. Sci. U.S.A.">
        <title>Fine-scale variation in meiotic recombination in Mimulus inferred from population shotgun sequencing.</title>
        <authorList>
            <person name="Hellsten U."/>
            <person name="Wright K.M."/>
            <person name="Jenkins J."/>
            <person name="Shu S."/>
            <person name="Yuan Y."/>
            <person name="Wessler S.R."/>
            <person name="Schmutz J."/>
            <person name="Willis J.H."/>
            <person name="Rokhsar D.S."/>
        </authorList>
    </citation>
    <scope>NUCLEOTIDE SEQUENCE [LARGE SCALE GENOMIC DNA]</scope>
    <source>
        <strain evidence="2">cv. DUN x IM62</strain>
    </source>
</reference>
<name>A0A022RIA4_ERYGU</name>
<protein>
    <submittedName>
        <fullName evidence="1">Uncharacterized protein</fullName>
    </submittedName>
</protein>
<evidence type="ECO:0000313" key="2">
    <source>
        <dbReference type="Proteomes" id="UP000030748"/>
    </source>
</evidence>
<organism evidence="1 2">
    <name type="scientific">Erythranthe guttata</name>
    <name type="common">Yellow monkey flower</name>
    <name type="synonym">Mimulus guttatus</name>
    <dbReference type="NCBI Taxonomy" id="4155"/>
    <lineage>
        <taxon>Eukaryota</taxon>
        <taxon>Viridiplantae</taxon>
        <taxon>Streptophyta</taxon>
        <taxon>Embryophyta</taxon>
        <taxon>Tracheophyta</taxon>
        <taxon>Spermatophyta</taxon>
        <taxon>Magnoliopsida</taxon>
        <taxon>eudicotyledons</taxon>
        <taxon>Gunneridae</taxon>
        <taxon>Pentapetalae</taxon>
        <taxon>asterids</taxon>
        <taxon>lamiids</taxon>
        <taxon>Lamiales</taxon>
        <taxon>Phrymaceae</taxon>
        <taxon>Erythranthe</taxon>
    </lineage>
</organism>